<keyword evidence="3" id="KW-1185">Reference proteome</keyword>
<name>A0ABU7DKI1_9TELE</name>
<dbReference type="EMBL" id="JAHUTJ010026075">
    <property type="protein sequence ID" value="MED6274545.1"/>
    <property type="molecule type" value="Genomic_DNA"/>
</dbReference>
<proteinExistence type="predicted"/>
<evidence type="ECO:0000256" key="1">
    <source>
        <dbReference type="SAM" id="MobiDB-lite"/>
    </source>
</evidence>
<protein>
    <submittedName>
        <fullName evidence="2">Uncharacterized protein</fullName>
    </submittedName>
</protein>
<gene>
    <name evidence="2" type="ORF">CHARACLAT_017559</name>
</gene>
<evidence type="ECO:0000313" key="2">
    <source>
        <dbReference type="EMBL" id="MED6274545.1"/>
    </source>
</evidence>
<comment type="caution">
    <text evidence="2">The sequence shown here is derived from an EMBL/GenBank/DDBJ whole genome shotgun (WGS) entry which is preliminary data.</text>
</comment>
<reference evidence="2 3" key="1">
    <citation type="submission" date="2021-06" db="EMBL/GenBank/DDBJ databases">
        <authorList>
            <person name="Palmer J.M."/>
        </authorList>
    </citation>
    <scope>NUCLEOTIDE SEQUENCE [LARGE SCALE GENOMIC DNA]</scope>
    <source>
        <strain evidence="2 3">CL_MEX2019</strain>
        <tissue evidence="2">Muscle</tissue>
    </source>
</reference>
<evidence type="ECO:0000313" key="3">
    <source>
        <dbReference type="Proteomes" id="UP001352852"/>
    </source>
</evidence>
<feature type="compositionally biased region" description="Basic and acidic residues" evidence="1">
    <location>
        <begin position="58"/>
        <end position="67"/>
    </location>
</feature>
<feature type="compositionally biased region" description="Polar residues" evidence="1">
    <location>
        <begin position="41"/>
        <end position="57"/>
    </location>
</feature>
<dbReference type="Proteomes" id="UP001352852">
    <property type="component" value="Unassembled WGS sequence"/>
</dbReference>
<sequence>MLVSKRSWRSIHSSSTYLRPVPGGDPTAFPGQAGNEAPPASSKSYLGSPPSGTCTKNLQREAPRRYPDQMPEPPQLIPFSAERQQLYFELPPGDGAPRLISEAESSLPTEEAHFSCLYPELFYVSD</sequence>
<organism evidence="2 3">
    <name type="scientific">Characodon lateralis</name>
    <dbReference type="NCBI Taxonomy" id="208331"/>
    <lineage>
        <taxon>Eukaryota</taxon>
        <taxon>Metazoa</taxon>
        <taxon>Chordata</taxon>
        <taxon>Craniata</taxon>
        <taxon>Vertebrata</taxon>
        <taxon>Euteleostomi</taxon>
        <taxon>Actinopterygii</taxon>
        <taxon>Neopterygii</taxon>
        <taxon>Teleostei</taxon>
        <taxon>Neoteleostei</taxon>
        <taxon>Acanthomorphata</taxon>
        <taxon>Ovalentaria</taxon>
        <taxon>Atherinomorphae</taxon>
        <taxon>Cyprinodontiformes</taxon>
        <taxon>Goodeidae</taxon>
        <taxon>Characodon</taxon>
    </lineage>
</organism>
<feature type="region of interest" description="Disordered" evidence="1">
    <location>
        <begin position="1"/>
        <end position="78"/>
    </location>
</feature>
<accession>A0ABU7DKI1</accession>